<evidence type="ECO:0000256" key="2">
    <source>
        <dbReference type="ARBA" id="ARBA00022741"/>
    </source>
</evidence>
<dbReference type="AlphaFoldDB" id="A0A4V1ZBM6"/>
<dbReference type="SUPFAM" id="SSF52540">
    <property type="entry name" value="P-loop containing nucleoside triphosphate hydrolases"/>
    <property type="match status" value="1"/>
</dbReference>
<proteinExistence type="predicted"/>
<dbReference type="PROSITE" id="PS00211">
    <property type="entry name" value="ABC_TRANSPORTER_1"/>
    <property type="match status" value="1"/>
</dbReference>
<keyword evidence="6" id="KW-1185">Reference proteome</keyword>
<dbReference type="InterPro" id="IPR017871">
    <property type="entry name" value="ABC_transporter-like_CS"/>
</dbReference>
<protein>
    <submittedName>
        <fullName evidence="5">ABC transporter ATP-binding protein</fullName>
    </submittedName>
</protein>
<organism evidence="5 6">
    <name type="scientific">Mucilaginibacter terrigena</name>
    <dbReference type="NCBI Taxonomy" id="2492395"/>
    <lineage>
        <taxon>Bacteria</taxon>
        <taxon>Pseudomonadati</taxon>
        <taxon>Bacteroidota</taxon>
        <taxon>Sphingobacteriia</taxon>
        <taxon>Sphingobacteriales</taxon>
        <taxon>Sphingobacteriaceae</taxon>
        <taxon>Mucilaginibacter</taxon>
    </lineage>
</organism>
<dbReference type="InterPro" id="IPR050166">
    <property type="entry name" value="ABC_transporter_ATP-bind"/>
</dbReference>
<name>A0A4V1ZBM6_9SPHI</name>
<dbReference type="PROSITE" id="PS50893">
    <property type="entry name" value="ABC_TRANSPORTER_2"/>
    <property type="match status" value="1"/>
</dbReference>
<dbReference type="PANTHER" id="PTHR42788:SF2">
    <property type="entry name" value="ABC TRANSPORTER ATP-BINDING PROTEIN"/>
    <property type="match status" value="1"/>
</dbReference>
<dbReference type="SMART" id="SM00382">
    <property type="entry name" value="AAA"/>
    <property type="match status" value="1"/>
</dbReference>
<comment type="caution">
    <text evidence="5">The sequence shown here is derived from an EMBL/GenBank/DDBJ whole genome shotgun (WGS) entry which is preliminary data.</text>
</comment>
<dbReference type="InterPro" id="IPR027417">
    <property type="entry name" value="P-loop_NTPase"/>
</dbReference>
<gene>
    <name evidence="5" type="ORF">EWM62_14140</name>
</gene>
<evidence type="ECO:0000256" key="1">
    <source>
        <dbReference type="ARBA" id="ARBA00022448"/>
    </source>
</evidence>
<accession>A0A4V1ZBM6</accession>
<feature type="domain" description="ABC transporter" evidence="4">
    <location>
        <begin position="10"/>
        <end position="236"/>
    </location>
</feature>
<evidence type="ECO:0000259" key="4">
    <source>
        <dbReference type="PROSITE" id="PS50893"/>
    </source>
</evidence>
<dbReference type="GO" id="GO:0016887">
    <property type="term" value="F:ATP hydrolysis activity"/>
    <property type="evidence" value="ECO:0007669"/>
    <property type="project" value="InterPro"/>
</dbReference>
<dbReference type="EMBL" id="SEWG01000005">
    <property type="protein sequence ID" value="RYU89457.1"/>
    <property type="molecule type" value="Genomic_DNA"/>
</dbReference>
<dbReference type="PANTHER" id="PTHR42788">
    <property type="entry name" value="TAURINE IMPORT ATP-BINDING PROTEIN-RELATED"/>
    <property type="match status" value="1"/>
</dbReference>
<dbReference type="Proteomes" id="UP000293331">
    <property type="component" value="Unassembled WGS sequence"/>
</dbReference>
<evidence type="ECO:0000313" key="6">
    <source>
        <dbReference type="Proteomes" id="UP000293331"/>
    </source>
</evidence>
<sequence length="257" mass="29311">MIINSLMKLMSLNNISKSFNGKEILKNIDLNIKQENFISIFGPNATGKTTLLNIISGLLQADNGAVVWENEFYKNRVSYVFQNYRETLFPWKRVWENISLPLKLQNVKSAECKDRATDLLGKFAINIDLEKYPYQLSGGQQQLVAILRAIITDPVLLLLDEPFSALDFAKKFELQQKILEIWHEIKATIIFVSHDLDEAIYLADEVVLLGGTPTGIISNVKVEIDRPRTPGDLLSKEFVSYKRLMLDNFLSTQNIML</sequence>
<keyword evidence="3 5" id="KW-0067">ATP-binding</keyword>
<dbReference type="GO" id="GO:0005524">
    <property type="term" value="F:ATP binding"/>
    <property type="evidence" value="ECO:0007669"/>
    <property type="project" value="UniProtKB-KW"/>
</dbReference>
<dbReference type="InterPro" id="IPR003439">
    <property type="entry name" value="ABC_transporter-like_ATP-bd"/>
</dbReference>
<evidence type="ECO:0000313" key="5">
    <source>
        <dbReference type="EMBL" id="RYU89457.1"/>
    </source>
</evidence>
<dbReference type="InterPro" id="IPR003593">
    <property type="entry name" value="AAA+_ATPase"/>
</dbReference>
<reference evidence="5 6" key="1">
    <citation type="submission" date="2019-02" db="EMBL/GenBank/DDBJ databases">
        <title>Bacterial novel species Mucilaginibacter sp. 17JY9-4 isolated from soil.</title>
        <authorList>
            <person name="Jung H.-Y."/>
        </authorList>
    </citation>
    <scope>NUCLEOTIDE SEQUENCE [LARGE SCALE GENOMIC DNA]</scope>
    <source>
        <strain evidence="5 6">17JY9-4</strain>
    </source>
</reference>
<dbReference type="Pfam" id="PF00005">
    <property type="entry name" value="ABC_tran"/>
    <property type="match status" value="1"/>
</dbReference>
<keyword evidence="1" id="KW-0813">Transport</keyword>
<dbReference type="Gene3D" id="3.40.50.300">
    <property type="entry name" value="P-loop containing nucleotide triphosphate hydrolases"/>
    <property type="match status" value="1"/>
</dbReference>
<evidence type="ECO:0000256" key="3">
    <source>
        <dbReference type="ARBA" id="ARBA00022840"/>
    </source>
</evidence>
<keyword evidence="2" id="KW-0547">Nucleotide-binding</keyword>